<protein>
    <submittedName>
        <fullName evidence="2">Putative structural protein</fullName>
    </submittedName>
</protein>
<dbReference type="InterPro" id="IPR013320">
    <property type="entry name" value="ConA-like_dom_sf"/>
</dbReference>
<evidence type="ECO:0000313" key="1">
    <source>
        <dbReference type="EMBL" id="QJA68019.1"/>
    </source>
</evidence>
<name>A0A6M3XCL2_9ZZZZ</name>
<sequence>MKKLLLSILLILALCLPAISQQQQLPQIPDDQVQSLYFPFSGQWQPDVDSTKVGPENFITLQNVRYDNNGLIGVKGYSKINTTQITASPELDTGFHFKKDNPAETHVLVNADGTVYETSAAIPTSGAFTFNSLHTDASGAGLGRFSQAPFGHVAYSNGVETQIWAGKEMPAAAFITSTAAVTTKPTNPKDYTEAVNNDLTDGQNLAIIGGGIDTYTKLLMHLDALDTVAIAPFITDTVGTHTPAAAGDAQADVDQAKSGISSGLFDGNGDYITIPDHADWDMDIGTFTIDFWARFNSLQSGGFFSQYVDGNDNWYAYYDNATGRIGLTGENNTLGTGGINIYVAHTFALNTWYHIAFIRGWGGNADKVAITVDGVLVKESILAAAYDMPNLAATFEIGRHNFGGATYFDGWIDEFRVSKGITRWATTFVPPVRQYSASAKTWLVGSPRQLQGVKYYVQNANSTASTMTTSEWQGNSWVTLTATDNTDTGASLAATGTVTWTNTGLAQKKFMENRLYYWYQFTIDAGEATIYKATLDAPWQNLVDIWDGVLRQPTQFQAYKSAKYQDYTLEVNETDATYYGDLGGMTNAEHLIAMFDDRTTAVKWVMVGGKENVAAATVTIYYWNGDAWVSVGAVSDFTLDAAGGTKSLAQSGFMSWNAPSDEQEFYQTLFGTTGYAYKFMWSATLTASNAQVNTLTGIPAQKRIKPFRFPALYKDRLLLCGYSQGGEGNRCDFSQTNSSQIFNGAESSDNPTTGPLYFGGSEDLTAGAQLYNRMGSNIFIFFLALKDHETYVLTGEGPDDFKIFPVSLHVGTPAPLTLVTAEMGFEIAKDVERHVAIWLSYTGPVMFDGAVIYQLPGIRSYFDPADDNYVGAANIENAFAWFDQQNKEYNLRVSTYWFIYDLGRKRWYTKDTGAAKMPTCAFPVNSTDGNQYIYAGTDNGYIMRLEDGYSWATVQIDHAIETGDFWPSKNIWDITLIDRFKYVGVKDVDVGNIVVTHYLDGVTTGATTVDTIARANAGSGRYFRDTSSQNLLGWSHRFKFAATSNDAAGTTDRRFKPLGWGIQWTKQRDDR</sequence>
<reference evidence="2" key="1">
    <citation type="submission" date="2020-03" db="EMBL/GenBank/DDBJ databases">
        <title>The deep terrestrial virosphere.</title>
        <authorList>
            <person name="Holmfeldt K."/>
            <person name="Nilsson E."/>
            <person name="Simone D."/>
            <person name="Lopez-Fernandez M."/>
            <person name="Wu X."/>
            <person name="de Brujin I."/>
            <person name="Lundin D."/>
            <person name="Andersson A."/>
            <person name="Bertilsson S."/>
            <person name="Dopson M."/>
        </authorList>
    </citation>
    <scope>NUCLEOTIDE SEQUENCE</scope>
    <source>
        <strain evidence="3">MM415A00131</strain>
        <strain evidence="1">MM415B00138</strain>
        <strain evidence="2">TM448B00456</strain>
    </source>
</reference>
<proteinExistence type="predicted"/>
<evidence type="ECO:0000313" key="2">
    <source>
        <dbReference type="EMBL" id="QJH95521.1"/>
    </source>
</evidence>
<dbReference type="EMBL" id="MT141578">
    <property type="protein sequence ID" value="QJA68019.1"/>
    <property type="molecule type" value="Genomic_DNA"/>
</dbReference>
<dbReference type="Gene3D" id="2.60.120.200">
    <property type="match status" value="1"/>
</dbReference>
<dbReference type="SUPFAM" id="SSF49899">
    <property type="entry name" value="Concanavalin A-like lectins/glucanases"/>
    <property type="match status" value="1"/>
</dbReference>
<dbReference type="EMBL" id="MT145193">
    <property type="protein sequence ID" value="QJI05004.1"/>
    <property type="molecule type" value="Genomic_DNA"/>
</dbReference>
<dbReference type="EMBL" id="MT144622">
    <property type="protein sequence ID" value="QJH95521.1"/>
    <property type="molecule type" value="Genomic_DNA"/>
</dbReference>
<dbReference type="AlphaFoldDB" id="A0A6M3XCL2"/>
<accession>A0A6M3XCL2</accession>
<evidence type="ECO:0000313" key="3">
    <source>
        <dbReference type="EMBL" id="QJI05004.1"/>
    </source>
</evidence>
<organism evidence="2">
    <name type="scientific">viral metagenome</name>
    <dbReference type="NCBI Taxonomy" id="1070528"/>
    <lineage>
        <taxon>unclassified sequences</taxon>
        <taxon>metagenomes</taxon>
        <taxon>organismal metagenomes</taxon>
    </lineage>
</organism>
<gene>
    <name evidence="3" type="ORF">MM415A00131_0022</name>
    <name evidence="1" type="ORF">MM415B00138_0069</name>
    <name evidence="2" type="ORF">TM448B00456_0002</name>
</gene>